<dbReference type="InterPro" id="IPR029058">
    <property type="entry name" value="AB_hydrolase_fold"/>
</dbReference>
<evidence type="ECO:0000259" key="12">
    <source>
        <dbReference type="Pfam" id="PF00151"/>
    </source>
</evidence>
<protein>
    <recommendedName>
        <fullName evidence="11">Triacylglycerol lipase</fullName>
        <ecNumber evidence="11">3.1.1.3</ecNumber>
    </recommendedName>
    <alternativeName>
        <fullName evidence="11">Pancreatic lipase</fullName>
    </alternativeName>
</protein>
<dbReference type="InterPro" id="IPR013818">
    <property type="entry name" value="Lipase"/>
</dbReference>
<dbReference type="PANTHER" id="PTHR11610">
    <property type="entry name" value="LIPASE"/>
    <property type="match status" value="1"/>
</dbReference>
<keyword evidence="3 11" id="KW-0964">Secreted</keyword>
<keyword evidence="11" id="KW-0732">Signal</keyword>
<keyword evidence="5" id="KW-0378">Hydrolase</keyword>
<dbReference type="InterPro" id="IPR002331">
    <property type="entry name" value="Lipase_panc"/>
</dbReference>
<feature type="chain" id="PRO_5039961075" description="Triacylglycerol lipase" evidence="11">
    <location>
        <begin position="17"/>
        <end position="163"/>
    </location>
</feature>
<evidence type="ECO:0000313" key="15">
    <source>
        <dbReference type="RGD" id="3360"/>
    </source>
</evidence>
<evidence type="ECO:0000256" key="8">
    <source>
        <dbReference type="ARBA" id="ARBA00023098"/>
    </source>
</evidence>
<dbReference type="Gene3D" id="3.40.50.1820">
    <property type="entry name" value="alpha/beta hydrolase"/>
    <property type="match status" value="1"/>
</dbReference>
<dbReference type="PRINTS" id="PR00821">
    <property type="entry name" value="TAGLIPASE"/>
</dbReference>
<evidence type="ECO:0000256" key="5">
    <source>
        <dbReference type="ARBA" id="ARBA00022801"/>
    </source>
</evidence>
<keyword evidence="8 11" id="KW-0443">Lipid metabolism</keyword>
<dbReference type="Proteomes" id="UP000234681">
    <property type="component" value="Chromosome 1"/>
</dbReference>
<dbReference type="GO" id="GO:0005576">
    <property type="term" value="C:extracellular region"/>
    <property type="evidence" value="ECO:0007669"/>
    <property type="project" value="UniProtKB-SubCell"/>
</dbReference>
<dbReference type="GO" id="GO:0046872">
    <property type="term" value="F:metal ion binding"/>
    <property type="evidence" value="ECO:0007669"/>
    <property type="project" value="UniProtKB-KW"/>
</dbReference>
<evidence type="ECO:0000256" key="11">
    <source>
        <dbReference type="RuleBase" id="RU362046"/>
    </source>
</evidence>
<organism evidence="13 14">
    <name type="scientific">Rattus norvegicus</name>
    <name type="common">Rat</name>
    <dbReference type="NCBI Taxonomy" id="10116"/>
    <lineage>
        <taxon>Eukaryota</taxon>
        <taxon>Metazoa</taxon>
        <taxon>Chordata</taxon>
        <taxon>Craniata</taxon>
        <taxon>Vertebrata</taxon>
        <taxon>Euteleostomi</taxon>
        <taxon>Mammalia</taxon>
        <taxon>Eutheria</taxon>
        <taxon>Euarchontoglires</taxon>
        <taxon>Glires</taxon>
        <taxon>Rodentia</taxon>
        <taxon>Myomorpha</taxon>
        <taxon>Muroidea</taxon>
        <taxon>Muridae</taxon>
        <taxon>Murinae</taxon>
        <taxon>Rattus</taxon>
    </lineage>
</organism>
<evidence type="ECO:0000256" key="1">
    <source>
        <dbReference type="ARBA" id="ARBA00004613"/>
    </source>
</evidence>
<comment type="similarity">
    <text evidence="2 10">Belongs to the AB hydrolase superfamily. Lipase family.</text>
</comment>
<proteinExistence type="inferred from homology"/>
<feature type="signal peptide" evidence="11">
    <location>
        <begin position="1"/>
        <end position="16"/>
    </location>
</feature>
<dbReference type="AlphaFoldDB" id="A6JI65"/>
<evidence type="ECO:0000256" key="3">
    <source>
        <dbReference type="ARBA" id="ARBA00022525"/>
    </source>
</evidence>
<gene>
    <name evidence="13 15" type="primary">Pnlip</name>
    <name evidence="13" type="ORF">rCG_57592</name>
</gene>
<comment type="catalytic activity">
    <reaction evidence="11">
        <text>a triacylglycerol + H2O = a diacylglycerol + a fatty acid + H(+)</text>
        <dbReference type="Rhea" id="RHEA:12044"/>
        <dbReference type="ChEBI" id="CHEBI:15377"/>
        <dbReference type="ChEBI" id="CHEBI:15378"/>
        <dbReference type="ChEBI" id="CHEBI:17855"/>
        <dbReference type="ChEBI" id="CHEBI:18035"/>
        <dbReference type="ChEBI" id="CHEBI:28868"/>
        <dbReference type="EC" id="3.1.1.3"/>
    </reaction>
</comment>
<dbReference type="EMBL" id="CH473986">
    <property type="protein sequence ID" value="EDL94539.1"/>
    <property type="molecule type" value="Genomic_DNA"/>
</dbReference>
<keyword evidence="7 11" id="KW-0442">Lipid degradation</keyword>
<dbReference type="GO" id="GO:0016042">
    <property type="term" value="P:lipid catabolic process"/>
    <property type="evidence" value="ECO:0007669"/>
    <property type="project" value="UniProtKB-KW"/>
</dbReference>
<dbReference type="InterPro" id="IPR000734">
    <property type="entry name" value="TAG_lipase"/>
</dbReference>
<dbReference type="RGD" id="3360">
    <property type="gene designation" value="Pnlip"/>
</dbReference>
<evidence type="ECO:0000256" key="10">
    <source>
        <dbReference type="RuleBase" id="RU004262"/>
    </source>
</evidence>
<evidence type="ECO:0000313" key="13">
    <source>
        <dbReference type="EMBL" id="EDL94539.1"/>
    </source>
</evidence>
<evidence type="ECO:0000256" key="7">
    <source>
        <dbReference type="ARBA" id="ARBA00022963"/>
    </source>
</evidence>
<dbReference type="PANTHER" id="PTHR11610:SF147">
    <property type="entry name" value="PANCREATIC TRIACYLGLYCEROL LIPASE"/>
    <property type="match status" value="1"/>
</dbReference>
<keyword evidence="9 11" id="KW-1015">Disulfide bond</keyword>
<comment type="subcellular location">
    <subcellularLocation>
        <location evidence="1 11">Secreted</location>
    </subcellularLocation>
</comment>
<dbReference type="Pfam" id="PF00151">
    <property type="entry name" value="Lipase"/>
    <property type="match status" value="1"/>
</dbReference>
<dbReference type="GO" id="GO:0004806">
    <property type="term" value="F:triacylglycerol lipase activity"/>
    <property type="evidence" value="ECO:0007669"/>
    <property type="project" value="UniProtKB-EC"/>
</dbReference>
<dbReference type="SUPFAM" id="SSF53474">
    <property type="entry name" value="alpha/beta-Hydrolases"/>
    <property type="match status" value="1"/>
</dbReference>
<feature type="domain" description="Lipase" evidence="12">
    <location>
        <begin position="17"/>
        <end position="153"/>
    </location>
</feature>
<evidence type="ECO:0000313" key="14">
    <source>
        <dbReference type="Proteomes" id="UP000234681"/>
    </source>
</evidence>
<evidence type="ECO:0000256" key="2">
    <source>
        <dbReference type="ARBA" id="ARBA00010701"/>
    </source>
</evidence>
<dbReference type="EC" id="3.1.1.3" evidence="11"/>
<keyword evidence="4" id="KW-0479">Metal-binding</keyword>
<evidence type="ECO:0000256" key="4">
    <source>
        <dbReference type="ARBA" id="ARBA00022723"/>
    </source>
</evidence>
<dbReference type="PRINTS" id="PR00823">
    <property type="entry name" value="PANCLIPASE"/>
</dbReference>
<keyword evidence="6" id="KW-0106">Calcium</keyword>
<name>A6JI65_RAT</name>
<sequence>MLMLWTFAVLLGAVAGKEVCFDKLGCFSDDAPWSGTIDRPLKALPWSPAQINTRFLLYTNENQDNYQKITSDASSIRNSNFKTNRKTRIIIHGFIDKGEENWLSDMCKNMFKVESVNCICVDWKGGSRATYTQATQNVRVVGAEVALLVNVLKVTESGLRKSS</sequence>
<reference evidence="14" key="1">
    <citation type="submission" date="2005-09" db="EMBL/GenBank/DDBJ databases">
        <authorList>
            <person name="Mural R.J."/>
            <person name="Li P.W."/>
            <person name="Adams M.D."/>
            <person name="Amanatides P.G."/>
            <person name="Baden-Tillson H."/>
            <person name="Barnstead M."/>
            <person name="Chin S.H."/>
            <person name="Dew I."/>
            <person name="Evans C.A."/>
            <person name="Ferriera S."/>
            <person name="Flanigan M."/>
            <person name="Fosler C."/>
            <person name="Glodek A."/>
            <person name="Gu Z."/>
            <person name="Holt R.A."/>
            <person name="Jennings D."/>
            <person name="Kraft C.L."/>
            <person name="Lu F."/>
            <person name="Nguyen T."/>
            <person name="Nusskern D.R."/>
            <person name="Pfannkoch C.M."/>
            <person name="Sitter C."/>
            <person name="Sutton G.G."/>
            <person name="Venter J.C."/>
            <person name="Wang Z."/>
            <person name="Woodage T."/>
            <person name="Zheng X.H."/>
            <person name="Zhong F."/>
        </authorList>
    </citation>
    <scope>NUCLEOTIDE SEQUENCE [LARGE SCALE GENOMIC DNA]</scope>
    <source>
        <strain>BN</strain>
        <strain evidence="14">Sprague-Dawley</strain>
    </source>
</reference>
<accession>A6JI65</accession>
<evidence type="ECO:0000256" key="9">
    <source>
        <dbReference type="ARBA" id="ARBA00023157"/>
    </source>
</evidence>
<evidence type="ECO:0000256" key="6">
    <source>
        <dbReference type="ARBA" id="ARBA00022837"/>
    </source>
</evidence>